<comment type="caution">
    <text evidence="3">The sequence shown here is derived from an EMBL/GenBank/DDBJ whole genome shotgun (WGS) entry which is preliminary data.</text>
</comment>
<protein>
    <recommendedName>
        <fullName evidence="2">Agenet domain-containing protein</fullName>
    </recommendedName>
</protein>
<dbReference type="PANTHER" id="PTHR48429">
    <property type="entry name" value="AGENET DOMAIN-CONTAINING PROTEIN"/>
    <property type="match status" value="1"/>
</dbReference>
<evidence type="ECO:0000259" key="2">
    <source>
        <dbReference type="SMART" id="SM00743"/>
    </source>
</evidence>
<feature type="compositionally biased region" description="Basic and acidic residues" evidence="1">
    <location>
        <begin position="302"/>
        <end position="319"/>
    </location>
</feature>
<feature type="region of interest" description="Disordered" evidence="1">
    <location>
        <begin position="222"/>
        <end position="397"/>
    </location>
</feature>
<feature type="non-terminal residue" evidence="3">
    <location>
        <position position="434"/>
    </location>
</feature>
<dbReference type="PANTHER" id="PTHR48429:SF1">
    <property type="entry name" value="AGENET DOMAIN-CONTAINING PROTEIN"/>
    <property type="match status" value="1"/>
</dbReference>
<dbReference type="InterPro" id="IPR014002">
    <property type="entry name" value="Agenet_dom_plant"/>
</dbReference>
<evidence type="ECO:0000256" key="1">
    <source>
        <dbReference type="SAM" id="MobiDB-lite"/>
    </source>
</evidence>
<dbReference type="InterPro" id="IPR055274">
    <property type="entry name" value="SWO1"/>
</dbReference>
<organism evidence="3 4">
    <name type="scientific">Genlisea aurea</name>
    <dbReference type="NCBI Taxonomy" id="192259"/>
    <lineage>
        <taxon>Eukaryota</taxon>
        <taxon>Viridiplantae</taxon>
        <taxon>Streptophyta</taxon>
        <taxon>Embryophyta</taxon>
        <taxon>Tracheophyta</taxon>
        <taxon>Spermatophyta</taxon>
        <taxon>Magnoliopsida</taxon>
        <taxon>eudicotyledons</taxon>
        <taxon>Gunneridae</taxon>
        <taxon>Pentapetalae</taxon>
        <taxon>asterids</taxon>
        <taxon>lamiids</taxon>
        <taxon>Lamiales</taxon>
        <taxon>Lentibulariaceae</taxon>
        <taxon>Genlisea</taxon>
    </lineage>
</organism>
<dbReference type="SMART" id="SM00743">
    <property type="entry name" value="Agenet"/>
    <property type="match status" value="1"/>
</dbReference>
<evidence type="ECO:0000313" key="4">
    <source>
        <dbReference type="Proteomes" id="UP000015453"/>
    </source>
</evidence>
<sequence>CSEQLKEWVSLEAKVETGDAFIPRARIPHRMTSVNFERTRKRQRDATKDYNWSVGDKVDAWLQNCWCEGVVAEKNKKDGTVLMINLLDQGENVPVKVWHLRPTLVWNGDQWVEWSRSQQNDALKGDTPAPKRSKVLTNIGETKEKGKTIDPAAGTARTEELTLPLSANEKLFSTGSTADEKKHKVIRGTRWGLEKEGSRVVFGVPKPGKKRKFMEVSKHYVSEQSAKANVPSNSVNKSAKAAVHQVSGLPSSRNNSKADQRESKHRAPFRFGKPIISNASRTSSQKDDSSASSQPNEGDDSVSDHVGKGNENEAGDKMIAESSTMVASHEETSGEATMVFPSEDLPQLNSKKGPRSVIPERRRFPVPTGRLGKTESNENSEVAEPRRSVRRIQPTSRLLEGLQSSLITSKISASSSHDKSHRGGPSASTGTGNR</sequence>
<keyword evidence="4" id="KW-1185">Reference proteome</keyword>
<dbReference type="OrthoDB" id="433924at2759"/>
<dbReference type="Proteomes" id="UP000015453">
    <property type="component" value="Unassembled WGS sequence"/>
</dbReference>
<evidence type="ECO:0000313" key="3">
    <source>
        <dbReference type="EMBL" id="EPS66791.1"/>
    </source>
</evidence>
<dbReference type="AlphaFoldDB" id="S8CPK6"/>
<accession>S8CPK6</accession>
<proteinExistence type="predicted"/>
<feature type="compositionally biased region" description="Polar residues" evidence="1">
    <location>
        <begin position="222"/>
        <end position="237"/>
    </location>
</feature>
<name>S8CPK6_9LAMI</name>
<gene>
    <name evidence="3" type="ORF">M569_07984</name>
</gene>
<feature type="non-terminal residue" evidence="3">
    <location>
        <position position="1"/>
    </location>
</feature>
<feature type="region of interest" description="Disordered" evidence="1">
    <location>
        <begin position="409"/>
        <end position="434"/>
    </location>
</feature>
<dbReference type="EMBL" id="AUSU01003478">
    <property type="protein sequence ID" value="EPS66791.1"/>
    <property type="molecule type" value="Genomic_DNA"/>
</dbReference>
<reference evidence="3 4" key="1">
    <citation type="journal article" date="2013" name="BMC Genomics">
        <title>The miniature genome of a carnivorous plant Genlisea aurea contains a low number of genes and short non-coding sequences.</title>
        <authorList>
            <person name="Leushkin E.V."/>
            <person name="Sutormin R.A."/>
            <person name="Nabieva E.R."/>
            <person name="Penin A.A."/>
            <person name="Kondrashov A.S."/>
            <person name="Logacheva M.D."/>
        </authorList>
    </citation>
    <scope>NUCLEOTIDE SEQUENCE [LARGE SCALE GENOMIC DNA]</scope>
</reference>
<feature type="domain" description="Agenet" evidence="2">
    <location>
        <begin position="50"/>
        <end position="108"/>
    </location>
</feature>